<dbReference type="RefSeq" id="WP_023025940.1">
    <property type="nucleotide sequence ID" value="NZ_CP022432.1"/>
</dbReference>
<name>A0AAD0HS88_MESFO</name>
<evidence type="ECO:0000313" key="2">
    <source>
        <dbReference type="EMBL" id="AVN65902.1"/>
    </source>
</evidence>
<dbReference type="InterPro" id="IPR000387">
    <property type="entry name" value="Tyr_Pase_dom"/>
</dbReference>
<dbReference type="PROSITE" id="PS50056">
    <property type="entry name" value="TYR_PHOSPHATASE_2"/>
    <property type="match status" value="1"/>
</dbReference>
<sequence>MPIEKIKEKIFLGDQFSKNSINADKELKMSNIYFNILSSQQEKIIYHNKNFVMTKNKMGINILDSHDPSDFSNSLFAPAIKYLNEKKKEEIIYTHCQLGVSRSASTIFIFLVINNDIDNNLKFEEAIKFYVSKIYPYMKVNYGVFSFLKENYPFREIKTLAEKSWEELEKCTI</sequence>
<dbReference type="InterPro" id="IPR029021">
    <property type="entry name" value="Prot-tyrosine_phosphatase-like"/>
</dbReference>
<accession>A0AAD0HS88</accession>
<feature type="domain" description="Tyrosine specific protein phosphatases" evidence="1">
    <location>
        <begin position="74"/>
        <end position="128"/>
    </location>
</feature>
<dbReference type="SUPFAM" id="SSF52799">
    <property type="entry name" value="(Phosphotyrosine protein) phosphatases II"/>
    <property type="match status" value="1"/>
</dbReference>
<organism evidence="2 3">
    <name type="scientific">Mesoplasma florum</name>
    <name type="common">Acholeplasma florum</name>
    <dbReference type="NCBI Taxonomy" id="2151"/>
    <lineage>
        <taxon>Bacteria</taxon>
        <taxon>Bacillati</taxon>
        <taxon>Mycoplasmatota</taxon>
        <taxon>Mollicutes</taxon>
        <taxon>Entomoplasmatales</taxon>
        <taxon>Entomoplasmataceae</taxon>
        <taxon>Mesoplasma</taxon>
    </lineage>
</organism>
<protein>
    <recommendedName>
        <fullName evidence="1">Tyrosine specific protein phosphatases domain-containing protein</fullName>
    </recommendedName>
</protein>
<evidence type="ECO:0000313" key="3">
    <source>
        <dbReference type="Proteomes" id="UP000237990"/>
    </source>
</evidence>
<dbReference type="Gene3D" id="3.90.190.10">
    <property type="entry name" value="Protein tyrosine phosphatase superfamily"/>
    <property type="match status" value="1"/>
</dbReference>
<gene>
    <name evidence="2" type="ORF">MflW12_4970</name>
</gene>
<evidence type="ECO:0000259" key="1">
    <source>
        <dbReference type="PROSITE" id="PS50056"/>
    </source>
</evidence>
<dbReference type="AlphaFoldDB" id="A0AAD0HS88"/>
<proteinExistence type="predicted"/>
<reference evidence="2 3" key="1">
    <citation type="submission" date="2017-07" db="EMBL/GenBank/DDBJ databases">
        <title>Comparative genomic analysis of Mesoplasma florum.</title>
        <authorList>
            <person name="Baby V."/>
            <person name="Lachance J.-C."/>
            <person name="Gagnon J."/>
            <person name="Lucier J.-F."/>
            <person name="Matteau D."/>
            <person name="Knight T.F."/>
            <person name="Rodrigue S."/>
        </authorList>
    </citation>
    <scope>NUCLEOTIDE SEQUENCE [LARGE SCALE GENOMIC DNA]</scope>
    <source>
        <strain evidence="2 3">W12</strain>
    </source>
</reference>
<dbReference type="EMBL" id="CP022432">
    <property type="protein sequence ID" value="AVN65902.1"/>
    <property type="molecule type" value="Genomic_DNA"/>
</dbReference>
<dbReference type="Proteomes" id="UP000237990">
    <property type="component" value="Chromosome"/>
</dbReference>